<dbReference type="Gene3D" id="3.40.50.360">
    <property type="match status" value="1"/>
</dbReference>
<evidence type="ECO:0000313" key="5">
    <source>
        <dbReference type="EMBL" id="SFQ36480.1"/>
    </source>
</evidence>
<evidence type="ECO:0000313" key="6">
    <source>
        <dbReference type="Proteomes" id="UP000199137"/>
    </source>
</evidence>
<comment type="similarity">
    <text evidence="1">Belongs to the NAD(P)H dehydrogenase (quinone) family.</text>
</comment>
<feature type="domain" description="Flavodoxin-like fold" evidence="3">
    <location>
        <begin position="1"/>
        <end position="189"/>
    </location>
</feature>
<name>A0A1I5XX87_9PSEU</name>
<evidence type="ECO:0000256" key="1">
    <source>
        <dbReference type="ARBA" id="ARBA00006252"/>
    </source>
</evidence>
<dbReference type="OrthoDB" id="9798454at2"/>
<dbReference type="InterPro" id="IPR029039">
    <property type="entry name" value="Flavoprotein-like_sf"/>
</dbReference>
<dbReference type="Pfam" id="PF02525">
    <property type="entry name" value="Flavodoxin_2"/>
    <property type="match status" value="1"/>
</dbReference>
<dbReference type="InterPro" id="IPR051545">
    <property type="entry name" value="NAD(P)H_dehydrogenase_qn"/>
</dbReference>
<evidence type="ECO:0000313" key="7">
    <source>
        <dbReference type="Proteomes" id="UP000470404"/>
    </source>
</evidence>
<dbReference type="EMBL" id="JAAGNC010000213">
    <property type="protein sequence ID" value="NEC62456.1"/>
    <property type="molecule type" value="Genomic_DNA"/>
</dbReference>
<evidence type="ECO:0000259" key="3">
    <source>
        <dbReference type="Pfam" id="PF02525"/>
    </source>
</evidence>
<dbReference type="RefSeq" id="WP_067589807.1">
    <property type="nucleotide sequence ID" value="NZ_FOWC01000011.1"/>
</dbReference>
<dbReference type="SUPFAM" id="SSF52218">
    <property type="entry name" value="Flavoproteins"/>
    <property type="match status" value="1"/>
</dbReference>
<dbReference type="InterPro" id="IPR003680">
    <property type="entry name" value="Flavodoxin_fold"/>
</dbReference>
<gene>
    <name evidence="4" type="ORF">G3I59_44400</name>
    <name evidence="5" type="ORF">SAMN05421854_11186</name>
</gene>
<organism evidence="5 6">
    <name type="scientific">Amycolatopsis rubida</name>
    <dbReference type="NCBI Taxonomy" id="112413"/>
    <lineage>
        <taxon>Bacteria</taxon>
        <taxon>Bacillati</taxon>
        <taxon>Actinomycetota</taxon>
        <taxon>Actinomycetes</taxon>
        <taxon>Pseudonocardiales</taxon>
        <taxon>Pseudonocardiaceae</taxon>
        <taxon>Amycolatopsis</taxon>
    </lineage>
</organism>
<dbReference type="STRING" id="112413.SAMN05421854_11186"/>
<proteinExistence type="inferred from homology"/>
<dbReference type="PANTHER" id="PTHR10204">
    <property type="entry name" value="NAD P H OXIDOREDUCTASE-RELATED"/>
    <property type="match status" value="1"/>
</dbReference>
<dbReference type="PANTHER" id="PTHR10204:SF34">
    <property type="entry name" value="NAD(P)H DEHYDROGENASE [QUINONE] 1 ISOFORM 1"/>
    <property type="match status" value="1"/>
</dbReference>
<evidence type="ECO:0000313" key="4">
    <source>
        <dbReference type="EMBL" id="NEC62456.1"/>
    </source>
</evidence>
<dbReference type="Proteomes" id="UP000199137">
    <property type="component" value="Unassembled WGS sequence"/>
</dbReference>
<evidence type="ECO:0000256" key="2">
    <source>
        <dbReference type="ARBA" id="ARBA00023002"/>
    </source>
</evidence>
<dbReference type="EMBL" id="FOWC01000011">
    <property type="protein sequence ID" value="SFQ36480.1"/>
    <property type="molecule type" value="Genomic_DNA"/>
</dbReference>
<keyword evidence="2" id="KW-0560">Oxidoreductase</keyword>
<dbReference type="AlphaFoldDB" id="A0A1I5XX87"/>
<reference evidence="5 6" key="1">
    <citation type="submission" date="2016-10" db="EMBL/GenBank/DDBJ databases">
        <authorList>
            <person name="de Groot N.N."/>
        </authorList>
    </citation>
    <scope>NUCLEOTIDE SEQUENCE [LARGE SCALE GENOMIC DNA]</scope>
    <source>
        <strain evidence="5 6">DSM 44637</strain>
    </source>
</reference>
<dbReference type="GO" id="GO:0005829">
    <property type="term" value="C:cytosol"/>
    <property type="evidence" value="ECO:0007669"/>
    <property type="project" value="TreeGrafter"/>
</dbReference>
<reference evidence="4 7" key="2">
    <citation type="submission" date="2020-01" db="EMBL/GenBank/DDBJ databases">
        <title>Insect and environment-associated Actinomycetes.</title>
        <authorList>
            <person name="Currrie C."/>
            <person name="Chevrette M."/>
            <person name="Carlson C."/>
            <person name="Stubbendieck R."/>
            <person name="Wendt-Pienkowski E."/>
        </authorList>
    </citation>
    <scope>NUCLEOTIDE SEQUENCE [LARGE SCALE GENOMIC DNA]</scope>
    <source>
        <strain evidence="4 7">SID8386</strain>
    </source>
</reference>
<accession>A0A1I5XX87</accession>
<sequence length="233" mass="26123">MNVLWIYAHPDPASLNGALRDEGVTTLRDLGHDVRESDLYAMRWNPIVDEIATVPEDVRIEHEKLGWADTVIVQFPLWWADTPAILKGWFDRVFVQGYGYDYRDETGHTLRYGNGVLAGKRAMVIVTAGAHEDSLGPRGAHGSLDDLLFNVQHATLFYTGMTVLPPLKVTGTTRMPPERFDCVVEQLRKRLHSLETTDPLPYRTQDGGDYDRRLVLLPKVAPGQTGYGAHLTA</sequence>
<keyword evidence="7" id="KW-1185">Reference proteome</keyword>
<dbReference type="Proteomes" id="UP000470404">
    <property type="component" value="Unassembled WGS sequence"/>
</dbReference>
<dbReference type="GO" id="GO:0003955">
    <property type="term" value="F:NAD(P)H dehydrogenase (quinone) activity"/>
    <property type="evidence" value="ECO:0007669"/>
    <property type="project" value="TreeGrafter"/>
</dbReference>
<protein>
    <submittedName>
        <fullName evidence="5">NAD(P)H dehydrogenase (Quinone)</fullName>
    </submittedName>
    <submittedName>
        <fullName evidence="4">NAD(P)H-dependent oxidoreductase</fullName>
    </submittedName>
</protein>